<evidence type="ECO:0000313" key="3">
    <source>
        <dbReference type="EMBL" id="SVB32048.1"/>
    </source>
</evidence>
<feature type="domain" description="UspA" evidence="2">
    <location>
        <begin position="3"/>
        <end position="137"/>
    </location>
</feature>
<proteinExistence type="inferred from homology"/>
<dbReference type="PANTHER" id="PTHR46268">
    <property type="entry name" value="STRESS RESPONSE PROTEIN NHAX"/>
    <property type="match status" value="1"/>
</dbReference>
<dbReference type="Gene3D" id="3.40.50.620">
    <property type="entry name" value="HUPs"/>
    <property type="match status" value="1"/>
</dbReference>
<reference evidence="3" key="1">
    <citation type="submission" date="2018-05" db="EMBL/GenBank/DDBJ databases">
        <authorList>
            <person name="Lanie J.A."/>
            <person name="Ng W.-L."/>
            <person name="Kazmierczak K.M."/>
            <person name="Andrzejewski T.M."/>
            <person name="Davidsen T.M."/>
            <person name="Wayne K.J."/>
            <person name="Tettelin H."/>
            <person name="Glass J.I."/>
            <person name="Rusch D."/>
            <person name="Podicherti R."/>
            <person name="Tsui H.-C.T."/>
            <person name="Winkler M.E."/>
        </authorList>
    </citation>
    <scope>NUCLEOTIDE SEQUENCE</scope>
</reference>
<dbReference type="EMBL" id="UINC01037089">
    <property type="protein sequence ID" value="SVB32048.1"/>
    <property type="molecule type" value="Genomic_DNA"/>
</dbReference>
<dbReference type="PRINTS" id="PR01438">
    <property type="entry name" value="UNVRSLSTRESS"/>
</dbReference>
<name>A0A382D0R4_9ZZZZ</name>
<evidence type="ECO:0000259" key="2">
    <source>
        <dbReference type="Pfam" id="PF00582"/>
    </source>
</evidence>
<dbReference type="AlphaFoldDB" id="A0A382D0R4"/>
<dbReference type="InterPro" id="IPR006016">
    <property type="entry name" value="UspA"/>
</dbReference>
<organism evidence="3">
    <name type="scientific">marine metagenome</name>
    <dbReference type="NCBI Taxonomy" id="408172"/>
    <lineage>
        <taxon>unclassified sequences</taxon>
        <taxon>metagenomes</taxon>
        <taxon>ecological metagenomes</taxon>
    </lineage>
</organism>
<gene>
    <name evidence="3" type="ORF">METZ01_LOCUS184902</name>
</gene>
<accession>A0A382D0R4</accession>
<evidence type="ECO:0000256" key="1">
    <source>
        <dbReference type="ARBA" id="ARBA00008791"/>
    </source>
</evidence>
<comment type="similarity">
    <text evidence="1">Belongs to the universal stress protein A family.</text>
</comment>
<protein>
    <recommendedName>
        <fullName evidence="2">UspA domain-containing protein</fullName>
    </recommendedName>
</protein>
<dbReference type="Pfam" id="PF00582">
    <property type="entry name" value="Usp"/>
    <property type="match status" value="1"/>
</dbReference>
<dbReference type="PANTHER" id="PTHR46268:SF6">
    <property type="entry name" value="UNIVERSAL STRESS PROTEIN UP12"/>
    <property type="match status" value="1"/>
</dbReference>
<dbReference type="InterPro" id="IPR006015">
    <property type="entry name" value="Universal_stress_UspA"/>
</dbReference>
<sequence>MGYKNIMVALSGRGDETPVIDEVARLKNSFNAKLIAVHVNDPHAGKMSMMMDSVGHDFTEEEIRDLFQNAGHEEIAKRMEVQILTGKLVHKEISKAAKSIDLLILGHRKINRFKDQFFDSEDEGIINTVNCPVLVVPKP</sequence>
<dbReference type="CDD" id="cd00293">
    <property type="entry name" value="USP-like"/>
    <property type="match status" value="1"/>
</dbReference>
<dbReference type="SUPFAM" id="SSF52402">
    <property type="entry name" value="Adenine nucleotide alpha hydrolases-like"/>
    <property type="match status" value="1"/>
</dbReference>
<dbReference type="InterPro" id="IPR014729">
    <property type="entry name" value="Rossmann-like_a/b/a_fold"/>
</dbReference>